<dbReference type="Pfam" id="PF05433">
    <property type="entry name" value="Rick_17kDa_Anti"/>
    <property type="match status" value="1"/>
</dbReference>
<dbReference type="PROSITE" id="PS51257">
    <property type="entry name" value="PROKAR_LIPOPROTEIN"/>
    <property type="match status" value="1"/>
</dbReference>
<feature type="chain" id="PRO_5044833450" evidence="1">
    <location>
        <begin position="23"/>
        <end position="150"/>
    </location>
</feature>
<dbReference type="Proteomes" id="UP000191686">
    <property type="component" value="Unassembled WGS sequence"/>
</dbReference>
<evidence type="ECO:0000313" key="4">
    <source>
        <dbReference type="Proteomes" id="UP000191686"/>
    </source>
</evidence>
<protein>
    <submittedName>
        <fullName evidence="3">Glycine zipper 2TM domain-containing protein</fullName>
    </submittedName>
</protein>
<comment type="caution">
    <text evidence="3">The sequence shown here is derived from an EMBL/GenBank/DDBJ whole genome shotgun (WGS) entry which is preliminary data.</text>
</comment>
<organism evidence="3 4">
    <name type="scientific">Burkholderia cenocepacia</name>
    <dbReference type="NCBI Taxonomy" id="95486"/>
    <lineage>
        <taxon>Bacteria</taxon>
        <taxon>Pseudomonadati</taxon>
        <taxon>Pseudomonadota</taxon>
        <taxon>Betaproteobacteria</taxon>
        <taxon>Burkholderiales</taxon>
        <taxon>Burkholderiaceae</taxon>
        <taxon>Burkholderia</taxon>
        <taxon>Burkholderia cepacia complex</taxon>
    </lineage>
</organism>
<dbReference type="InterPro" id="IPR008816">
    <property type="entry name" value="Gly_zipper_2TM_dom"/>
</dbReference>
<evidence type="ECO:0000256" key="1">
    <source>
        <dbReference type="SAM" id="SignalP"/>
    </source>
</evidence>
<feature type="signal peptide" evidence="1">
    <location>
        <begin position="1"/>
        <end position="22"/>
    </location>
</feature>
<feature type="domain" description="Glycine zipper 2TM" evidence="2">
    <location>
        <begin position="51"/>
        <end position="92"/>
    </location>
</feature>
<evidence type="ECO:0000313" key="3">
    <source>
        <dbReference type="EMBL" id="MCW3712048.1"/>
    </source>
</evidence>
<proteinExistence type="predicted"/>
<accession>A0ABD4UC99</accession>
<dbReference type="RefSeq" id="WP_143262288.1">
    <property type="nucleotide sequence ID" value="NZ_JYMX02000008.1"/>
</dbReference>
<evidence type="ECO:0000259" key="2">
    <source>
        <dbReference type="Pfam" id="PF05433"/>
    </source>
</evidence>
<reference evidence="3 4" key="2">
    <citation type="journal article" date="2017" name="Front. Microbiol.">
        <title>Genomics Reveals a Unique Clone of Burkholderia cenocepacia Harboring an Actively Excising Novel Genomic Island.</title>
        <authorList>
            <person name="Patil P.P."/>
            <person name="Mali S."/>
            <person name="Midha S."/>
            <person name="Gautam V."/>
            <person name="Dash L."/>
            <person name="Kumar S."/>
            <person name="Shastri J."/>
            <person name="Singhal L."/>
            <person name="Patil P.B."/>
        </authorList>
    </citation>
    <scope>NUCLEOTIDE SEQUENCE [LARGE SCALE GENOMIC DNA]</scope>
    <source>
        <strain evidence="3 4">BC-19</strain>
    </source>
</reference>
<dbReference type="AlphaFoldDB" id="A0ABD4UC99"/>
<name>A0ABD4UC99_9BURK</name>
<sequence>MKKIIISAVIASTLALSGCANLATNAQTQPSVIYGKVLAVRDVEVKPSSGIGAIGGAGLGGFLGSRFGGGNGKIFTGILGAIGGGVAGNAVEKQVRATKGTELVIAIDNQGHNMTVTQTANDKTNEKFFVGEYVKVIGDDGKNVRVTAVK</sequence>
<keyword evidence="1" id="KW-0732">Signal</keyword>
<dbReference type="EMBL" id="JYMX02000008">
    <property type="protein sequence ID" value="MCW3712048.1"/>
    <property type="molecule type" value="Genomic_DNA"/>
</dbReference>
<gene>
    <name evidence="3" type="ORF">UE95_012200</name>
</gene>
<reference evidence="3 4" key="1">
    <citation type="journal article" date="2017" name="Front. Microbiol.">
        <title>Genomics reveals a unique clone of Burkholderia cenocepacia harbouring an actively excising novel genomic island.</title>
        <authorList>
            <person name="Patil P."/>
            <person name="Mali S."/>
            <person name="Midha S."/>
            <person name="Gautam V."/>
            <person name="Dash L."/>
            <person name="Kumar S."/>
            <person name="Shastri J."/>
            <person name="Singhal L."/>
            <person name="Patil P.B."/>
        </authorList>
    </citation>
    <scope>NUCLEOTIDE SEQUENCE [LARGE SCALE GENOMIC DNA]</scope>
    <source>
        <strain evidence="3 4">BC-19</strain>
    </source>
</reference>